<feature type="transmembrane region" description="Helical" evidence="1">
    <location>
        <begin position="26"/>
        <end position="50"/>
    </location>
</feature>
<keyword evidence="1" id="KW-0472">Membrane</keyword>
<dbReference type="EMBL" id="KN880493">
    <property type="protein sequence ID" value="KIY68938.1"/>
    <property type="molecule type" value="Genomic_DNA"/>
</dbReference>
<gene>
    <name evidence="2" type="ORF">CYLTODRAFT_323384</name>
</gene>
<dbReference type="OrthoDB" id="3174319at2759"/>
<dbReference type="AlphaFoldDB" id="A0A0D7BEL1"/>
<feature type="non-terminal residue" evidence="2">
    <location>
        <position position="278"/>
    </location>
</feature>
<evidence type="ECO:0000313" key="3">
    <source>
        <dbReference type="Proteomes" id="UP000054007"/>
    </source>
</evidence>
<reference evidence="2 3" key="1">
    <citation type="journal article" date="2015" name="Fungal Genet. Biol.">
        <title>Evolution of novel wood decay mechanisms in Agaricales revealed by the genome sequences of Fistulina hepatica and Cylindrobasidium torrendii.</title>
        <authorList>
            <person name="Floudas D."/>
            <person name="Held B.W."/>
            <person name="Riley R."/>
            <person name="Nagy L.G."/>
            <person name="Koehler G."/>
            <person name="Ransdell A.S."/>
            <person name="Younus H."/>
            <person name="Chow J."/>
            <person name="Chiniquy J."/>
            <person name="Lipzen A."/>
            <person name="Tritt A."/>
            <person name="Sun H."/>
            <person name="Haridas S."/>
            <person name="LaButti K."/>
            <person name="Ohm R.A."/>
            <person name="Kues U."/>
            <person name="Blanchette R.A."/>
            <person name="Grigoriev I.V."/>
            <person name="Minto R.E."/>
            <person name="Hibbett D.S."/>
        </authorList>
    </citation>
    <scope>NUCLEOTIDE SEQUENCE [LARGE SCALE GENOMIC DNA]</scope>
    <source>
        <strain evidence="2 3">FP15055 ss-10</strain>
    </source>
</reference>
<keyword evidence="3" id="KW-1185">Reference proteome</keyword>
<proteinExistence type="predicted"/>
<protein>
    <submittedName>
        <fullName evidence="2">Uncharacterized protein</fullName>
    </submittedName>
</protein>
<evidence type="ECO:0000313" key="2">
    <source>
        <dbReference type="EMBL" id="KIY68938.1"/>
    </source>
</evidence>
<name>A0A0D7BEL1_9AGAR</name>
<keyword evidence="1" id="KW-1133">Transmembrane helix</keyword>
<feature type="transmembrane region" description="Helical" evidence="1">
    <location>
        <begin position="167"/>
        <end position="188"/>
    </location>
</feature>
<feature type="transmembrane region" description="Helical" evidence="1">
    <location>
        <begin position="209"/>
        <end position="229"/>
    </location>
</feature>
<feature type="transmembrane region" description="Helical" evidence="1">
    <location>
        <begin position="249"/>
        <end position="268"/>
    </location>
</feature>
<evidence type="ECO:0000256" key="1">
    <source>
        <dbReference type="SAM" id="Phobius"/>
    </source>
</evidence>
<sequence>GFFSAIFIMSSWNLINKGLKNSRARLFLFIINITMFIVCTSHEVLITTFYRVQYPYLSTEAEDAFTPQGIFKMLDRWDIVFVVQERIAYFISDSVVVWRTWCIYHDCRWIKFYLSLLIVSTFGTLVSLTELSASSNKCYRVATSLACGILDGARILIPFTVKNILGTLPLLLTNLSTTILCAFKVWQYRLQIKTAAYGSRRKNTLIENVLLLLVESGALYCIFWILLHLADFGFLDYGPFGSPWGLEWMMPHFAGIYVTAIILVVAMYQRPSDTFFTS</sequence>
<feature type="transmembrane region" description="Helical" evidence="1">
    <location>
        <begin position="110"/>
        <end position="129"/>
    </location>
</feature>
<organism evidence="2 3">
    <name type="scientific">Cylindrobasidium torrendii FP15055 ss-10</name>
    <dbReference type="NCBI Taxonomy" id="1314674"/>
    <lineage>
        <taxon>Eukaryota</taxon>
        <taxon>Fungi</taxon>
        <taxon>Dikarya</taxon>
        <taxon>Basidiomycota</taxon>
        <taxon>Agaricomycotina</taxon>
        <taxon>Agaricomycetes</taxon>
        <taxon>Agaricomycetidae</taxon>
        <taxon>Agaricales</taxon>
        <taxon>Marasmiineae</taxon>
        <taxon>Physalacriaceae</taxon>
        <taxon>Cylindrobasidium</taxon>
    </lineage>
</organism>
<dbReference type="Proteomes" id="UP000054007">
    <property type="component" value="Unassembled WGS sequence"/>
</dbReference>
<keyword evidence="1" id="KW-0812">Transmembrane</keyword>
<feature type="non-terminal residue" evidence="2">
    <location>
        <position position="1"/>
    </location>
</feature>
<accession>A0A0D7BEL1</accession>